<organism evidence="2 3">
    <name type="scientific">Podospora comata</name>
    <dbReference type="NCBI Taxonomy" id="48703"/>
    <lineage>
        <taxon>Eukaryota</taxon>
        <taxon>Fungi</taxon>
        <taxon>Dikarya</taxon>
        <taxon>Ascomycota</taxon>
        <taxon>Pezizomycotina</taxon>
        <taxon>Sordariomycetes</taxon>
        <taxon>Sordariomycetidae</taxon>
        <taxon>Sordariales</taxon>
        <taxon>Podosporaceae</taxon>
        <taxon>Podospora</taxon>
    </lineage>
</organism>
<dbReference type="EMBL" id="LR026968">
    <property type="protein sequence ID" value="VBB81830.1"/>
    <property type="molecule type" value="Genomic_DNA"/>
</dbReference>
<evidence type="ECO:0000313" key="2">
    <source>
        <dbReference type="EMBL" id="VBB81830.1"/>
    </source>
</evidence>
<sequence>MSPSYSDTGVNPHPVSFPNSRPTKIVRSTSDRSLPPGTLARENLTVFPPSATTHPAQLPEHSFLPIETARRLAPGVTKAQALLSQAGTTQYKYVGPKTTVNPYLDLVPENPPSLSSKESPSSIIPFTGAELEDPDGALKRGERVRQRALEKLLQQREEQLAKVTLFPSQKKEVQRPLKKHEQRWEDIYEREQLTRKASGEDWARKHHHPEVAKRELREQQERERVEEEKRLEGERRREIARGRKDFDAVTARELERKGMLREWRANKEG</sequence>
<accession>A0ABY6SEE4</accession>
<proteinExistence type="predicted"/>
<evidence type="ECO:0000313" key="3">
    <source>
        <dbReference type="Proteomes" id="UP000280685"/>
    </source>
</evidence>
<evidence type="ECO:0000256" key="1">
    <source>
        <dbReference type="SAM" id="MobiDB-lite"/>
    </source>
</evidence>
<feature type="compositionally biased region" description="Polar residues" evidence="1">
    <location>
        <begin position="17"/>
        <end position="32"/>
    </location>
</feature>
<dbReference type="Proteomes" id="UP000280685">
    <property type="component" value="Chromosome 5"/>
</dbReference>
<keyword evidence="3" id="KW-1185">Reference proteome</keyword>
<reference evidence="2" key="1">
    <citation type="submission" date="2018-02" db="EMBL/GenBank/DDBJ databases">
        <authorList>
            <person name="Silar P."/>
        </authorList>
    </citation>
    <scope>NUCLEOTIDE SEQUENCE [LARGE SCALE GENOMIC DNA]</scope>
    <source>
        <strain evidence="2">T</strain>
    </source>
</reference>
<gene>
    <name evidence="2" type="ORF">PODCO_508645</name>
</gene>
<name>A0ABY6SEE4_PODCO</name>
<feature type="region of interest" description="Disordered" evidence="1">
    <location>
        <begin position="195"/>
        <end position="237"/>
    </location>
</feature>
<feature type="region of interest" description="Disordered" evidence="1">
    <location>
        <begin position="1"/>
        <end position="42"/>
    </location>
</feature>
<protein>
    <submittedName>
        <fullName evidence="2">Uncharacterized protein</fullName>
    </submittedName>
</protein>